<gene>
    <name evidence="2" type="ORF">NEMVEDRAFT_v1g98067</name>
</gene>
<dbReference type="InterPro" id="IPR046426">
    <property type="entry name" value="DAXX_histone-bd_sf"/>
</dbReference>
<evidence type="ECO:0000313" key="2">
    <source>
        <dbReference type="EMBL" id="EDO43420.1"/>
    </source>
</evidence>
<dbReference type="PANTHER" id="PTHR12766">
    <property type="entry name" value="DEATH DOMAIN-ASSOCIATED PROTEIN 6 DAXX"/>
    <property type="match status" value="1"/>
</dbReference>
<dbReference type="Gene3D" id="1.20.58.2170">
    <property type="match status" value="1"/>
</dbReference>
<protein>
    <recommendedName>
        <fullName evidence="1">Daxx histone-binding domain-containing protein</fullName>
    </recommendedName>
</protein>
<dbReference type="GO" id="GO:0042393">
    <property type="term" value="F:histone binding"/>
    <property type="evidence" value="ECO:0007669"/>
    <property type="project" value="InterPro"/>
</dbReference>
<feature type="domain" description="Daxx histone-binding" evidence="1">
    <location>
        <begin position="98"/>
        <end position="183"/>
    </location>
</feature>
<name>A7RYU1_NEMVE</name>
<evidence type="ECO:0000259" key="1">
    <source>
        <dbReference type="Pfam" id="PF20920"/>
    </source>
</evidence>
<dbReference type="InterPro" id="IPR046378">
    <property type="entry name" value="DAXX_histone-bd"/>
</dbReference>
<sequence length="183" mass="21502">MYDEEIKRLDLVELSLEEMEHGHSSYIKKSKLEEKCNEIWNKICFLQRRPTNTGRVVEREVKCKSTGVPQIDRAVKRFLKNRTTFPDIFDIRNLVSNAVKKHKLKFSASVQDELANEIFTDIGNKMQKKRKKDFAYNFGCHLTDSCKPSKDPALDDHILLQKLEDNKRRGESALNEVFRKYVH</sequence>
<dbReference type="PANTHER" id="PTHR12766:SF7">
    <property type="entry name" value="DEATH DOMAIN-ASSOCIATED PROTEIN 6"/>
    <property type="match status" value="1"/>
</dbReference>
<dbReference type="Proteomes" id="UP000001593">
    <property type="component" value="Unassembled WGS sequence"/>
</dbReference>
<dbReference type="EMBL" id="DS469554">
    <property type="protein sequence ID" value="EDO43420.1"/>
    <property type="molecule type" value="Genomic_DNA"/>
</dbReference>
<dbReference type="PhylomeDB" id="A7RYU1"/>
<dbReference type="eggNOG" id="ENOG502QRS6">
    <property type="taxonomic scope" value="Eukaryota"/>
</dbReference>
<keyword evidence="3" id="KW-1185">Reference proteome</keyword>
<dbReference type="InParanoid" id="A7RYU1"/>
<organism evidence="2 3">
    <name type="scientific">Nematostella vectensis</name>
    <name type="common">Starlet sea anemone</name>
    <dbReference type="NCBI Taxonomy" id="45351"/>
    <lineage>
        <taxon>Eukaryota</taxon>
        <taxon>Metazoa</taxon>
        <taxon>Cnidaria</taxon>
        <taxon>Anthozoa</taxon>
        <taxon>Hexacorallia</taxon>
        <taxon>Actiniaria</taxon>
        <taxon>Edwardsiidae</taxon>
        <taxon>Nematostella</taxon>
    </lineage>
</organism>
<dbReference type="Pfam" id="PF20920">
    <property type="entry name" value="DAXX_hist_bd"/>
    <property type="match status" value="1"/>
</dbReference>
<feature type="non-terminal residue" evidence="2">
    <location>
        <position position="183"/>
    </location>
</feature>
<evidence type="ECO:0000313" key="3">
    <source>
        <dbReference type="Proteomes" id="UP000001593"/>
    </source>
</evidence>
<dbReference type="HOGENOM" id="CLU_1478643_0_0_1"/>
<reference evidence="2 3" key="1">
    <citation type="journal article" date="2007" name="Science">
        <title>Sea anemone genome reveals ancestral eumetazoan gene repertoire and genomic organization.</title>
        <authorList>
            <person name="Putnam N.H."/>
            <person name="Srivastava M."/>
            <person name="Hellsten U."/>
            <person name="Dirks B."/>
            <person name="Chapman J."/>
            <person name="Salamov A."/>
            <person name="Terry A."/>
            <person name="Shapiro H."/>
            <person name="Lindquist E."/>
            <person name="Kapitonov V.V."/>
            <person name="Jurka J."/>
            <person name="Genikhovich G."/>
            <person name="Grigoriev I.V."/>
            <person name="Lucas S.M."/>
            <person name="Steele R.E."/>
            <person name="Finnerty J.R."/>
            <person name="Technau U."/>
            <person name="Martindale M.Q."/>
            <person name="Rokhsar D.S."/>
        </authorList>
    </citation>
    <scope>NUCLEOTIDE SEQUENCE [LARGE SCALE GENOMIC DNA]</scope>
    <source>
        <strain evidence="3">CH2 X CH6</strain>
    </source>
</reference>
<proteinExistence type="predicted"/>
<accession>A7RYU1</accession>
<dbReference type="AlphaFoldDB" id="A7RYU1"/>
<dbReference type="OMA" id="ENDPECG"/>